<dbReference type="PROSITE" id="PS51257">
    <property type="entry name" value="PROKAR_LIPOPROTEIN"/>
    <property type="match status" value="1"/>
</dbReference>
<keyword evidence="2" id="KW-0812">Transmembrane</keyword>
<feature type="region of interest" description="Disordered" evidence="1">
    <location>
        <begin position="180"/>
        <end position="200"/>
    </location>
</feature>
<keyword evidence="2" id="KW-0472">Membrane</keyword>
<evidence type="ECO:0000313" key="4">
    <source>
        <dbReference type="Proteomes" id="UP000250235"/>
    </source>
</evidence>
<accession>A0A2Z7B071</accession>
<reference evidence="3 4" key="1">
    <citation type="journal article" date="2015" name="Proc. Natl. Acad. Sci. U.S.A.">
        <title>The resurrection genome of Boea hygrometrica: A blueprint for survival of dehydration.</title>
        <authorList>
            <person name="Xiao L."/>
            <person name="Yang G."/>
            <person name="Zhang L."/>
            <person name="Yang X."/>
            <person name="Zhao S."/>
            <person name="Ji Z."/>
            <person name="Zhou Q."/>
            <person name="Hu M."/>
            <person name="Wang Y."/>
            <person name="Chen M."/>
            <person name="Xu Y."/>
            <person name="Jin H."/>
            <person name="Xiao X."/>
            <person name="Hu G."/>
            <person name="Bao F."/>
            <person name="Hu Y."/>
            <person name="Wan P."/>
            <person name="Li L."/>
            <person name="Deng X."/>
            <person name="Kuang T."/>
            <person name="Xiang C."/>
            <person name="Zhu J.K."/>
            <person name="Oliver M.J."/>
            <person name="He Y."/>
        </authorList>
    </citation>
    <scope>NUCLEOTIDE SEQUENCE [LARGE SCALE GENOMIC DNA]</scope>
    <source>
        <strain evidence="4">cv. XS01</strain>
    </source>
</reference>
<proteinExistence type="predicted"/>
<gene>
    <name evidence="3" type="ORF">F511_03559</name>
</gene>
<evidence type="ECO:0000256" key="2">
    <source>
        <dbReference type="SAM" id="Phobius"/>
    </source>
</evidence>
<sequence>MSSARERRDLFCGFMRWFQNAAVLISCYVVVFGSNTVERSVRSDELLSIGCIHVFIYLHFRSLVLYLGLLCLVYCAVVFLPGCEGERRYRTLISLLGSLATMRRVVNYHSSWVRQRQVELFDASDLSNTQDLDHTLNRFGTYPNDVAPRTARSLGHVIPLTTSETLNDIASRPPRRYQNVAASQPISEGSDLIPTLTSDR</sequence>
<keyword evidence="2" id="KW-1133">Transmembrane helix</keyword>
<organism evidence="3 4">
    <name type="scientific">Dorcoceras hygrometricum</name>
    <dbReference type="NCBI Taxonomy" id="472368"/>
    <lineage>
        <taxon>Eukaryota</taxon>
        <taxon>Viridiplantae</taxon>
        <taxon>Streptophyta</taxon>
        <taxon>Embryophyta</taxon>
        <taxon>Tracheophyta</taxon>
        <taxon>Spermatophyta</taxon>
        <taxon>Magnoliopsida</taxon>
        <taxon>eudicotyledons</taxon>
        <taxon>Gunneridae</taxon>
        <taxon>Pentapetalae</taxon>
        <taxon>asterids</taxon>
        <taxon>lamiids</taxon>
        <taxon>Lamiales</taxon>
        <taxon>Gesneriaceae</taxon>
        <taxon>Didymocarpoideae</taxon>
        <taxon>Trichosporeae</taxon>
        <taxon>Loxocarpinae</taxon>
        <taxon>Dorcoceras</taxon>
    </lineage>
</organism>
<name>A0A2Z7B071_9LAMI</name>
<feature type="transmembrane region" description="Helical" evidence="2">
    <location>
        <begin position="63"/>
        <end position="83"/>
    </location>
</feature>
<evidence type="ECO:0000313" key="3">
    <source>
        <dbReference type="EMBL" id="KZV25069.1"/>
    </source>
</evidence>
<protein>
    <submittedName>
        <fullName evidence="3">Zinc finger protein CONSTANS-LIKE 15-like</fullName>
    </submittedName>
</protein>
<keyword evidence="4" id="KW-1185">Reference proteome</keyword>
<evidence type="ECO:0000256" key="1">
    <source>
        <dbReference type="SAM" id="MobiDB-lite"/>
    </source>
</evidence>
<feature type="transmembrane region" description="Helical" evidence="2">
    <location>
        <begin position="21"/>
        <end position="37"/>
    </location>
</feature>
<dbReference type="AlphaFoldDB" id="A0A2Z7B071"/>
<dbReference type="EMBL" id="KV012136">
    <property type="protein sequence ID" value="KZV25069.1"/>
    <property type="molecule type" value="Genomic_DNA"/>
</dbReference>
<dbReference type="Proteomes" id="UP000250235">
    <property type="component" value="Unassembled WGS sequence"/>
</dbReference>